<reference evidence="2" key="1">
    <citation type="submission" date="2016-04" db="EMBL/GenBank/DDBJ databases">
        <title>Complete Genome Sequences of Twelve Strains of a Stable Defined Moderately Diverse Mouse Microbiota 2 (sDMDMm2).</title>
        <authorList>
            <person name="Uchimura Y."/>
            <person name="Wyss M."/>
            <person name="Brugiroux S."/>
            <person name="Limenitakis J.P."/>
            <person name="Stecher B."/>
            <person name="McCoy K.D."/>
            <person name="Macpherson A.J."/>
        </authorList>
    </citation>
    <scope>NUCLEOTIDE SEQUENCE [LARGE SCALE GENOMIC DNA]</scope>
    <source>
        <strain evidence="2">I48</strain>
    </source>
</reference>
<protein>
    <submittedName>
        <fullName evidence="1">Uncharacterized protein</fullName>
    </submittedName>
</protein>
<dbReference type="AlphaFoldDB" id="A0A1C7GYL8"/>
<name>A0A1C7GYL8_9BACE</name>
<proteinExistence type="predicted"/>
<evidence type="ECO:0000313" key="1">
    <source>
        <dbReference type="EMBL" id="ANU56650.1"/>
    </source>
</evidence>
<dbReference type="Proteomes" id="UP000092631">
    <property type="component" value="Chromosome"/>
</dbReference>
<gene>
    <name evidence="1" type="ORF">A4V03_02930</name>
</gene>
<evidence type="ECO:0000313" key="2">
    <source>
        <dbReference type="Proteomes" id="UP000092631"/>
    </source>
</evidence>
<dbReference type="EMBL" id="CP015401">
    <property type="protein sequence ID" value="ANU56650.1"/>
    <property type="molecule type" value="Genomic_DNA"/>
</dbReference>
<organism evidence="1 2">
    <name type="scientific">Bacteroides caecimuris</name>
    <dbReference type="NCBI Taxonomy" id="1796613"/>
    <lineage>
        <taxon>Bacteria</taxon>
        <taxon>Pseudomonadati</taxon>
        <taxon>Bacteroidota</taxon>
        <taxon>Bacteroidia</taxon>
        <taxon>Bacteroidales</taxon>
        <taxon>Bacteroidaceae</taxon>
        <taxon>Bacteroides</taxon>
    </lineage>
</organism>
<dbReference type="KEGG" id="bcae:A4V03_02930"/>
<keyword evidence="2" id="KW-1185">Reference proteome</keyword>
<accession>A0A1C7GYL8</accession>
<sequence length="72" mass="8255">MLFNQTCGFFMFLDKIVAFCLKMPISSNCPIYCGKTFPHIKGKLSRAVGNLFPSSWESFPKQLGIFSHNMWD</sequence>